<dbReference type="PANTHER" id="PTHR23355:SF9">
    <property type="entry name" value="DIS3-LIKE EXONUCLEASE 2"/>
    <property type="match status" value="1"/>
</dbReference>
<comment type="caution">
    <text evidence="10">The sequence shown here is derived from an EMBL/GenBank/DDBJ whole genome shotgun (WGS) entry which is preliminary data.</text>
</comment>
<dbReference type="Pfam" id="PF00773">
    <property type="entry name" value="RNB"/>
    <property type="match status" value="1"/>
</dbReference>
<protein>
    <recommendedName>
        <fullName evidence="8">Ribonuclease R</fullName>
        <shortName evidence="8">RNase R</shortName>
        <ecNumber evidence="8">3.1.13.1</ecNumber>
    </recommendedName>
</protein>
<dbReference type="InterPro" id="IPR050180">
    <property type="entry name" value="RNR_Ribonuclease"/>
</dbReference>
<keyword evidence="5 8" id="KW-0378">Hydrolase</keyword>
<evidence type="ECO:0000256" key="3">
    <source>
        <dbReference type="ARBA" id="ARBA00022490"/>
    </source>
</evidence>
<evidence type="ECO:0000259" key="9">
    <source>
        <dbReference type="PROSITE" id="PS50126"/>
    </source>
</evidence>
<dbReference type="SMART" id="SM00955">
    <property type="entry name" value="RNB"/>
    <property type="match status" value="1"/>
</dbReference>
<comment type="function">
    <text evidence="8">3'-5' exoribonuclease that releases 5'-nucleoside monophosphates and is involved in maturation of structured RNAs.</text>
</comment>
<sequence>MRNQIDHTEGPETDQSLVARKDRLLALMRHKDYVPMKVKELAILLGVPKEERPRLQAVLDVLLAEGKIGISKRGKYALAENFLVRGTFIGNRKGFGFVAREPIPGKEKEPDIFVAEQDSLNAMDGDTVQVVLLYGKENRKRKNPEGRVVRVLERAHREVVATYEKCRHFGFAVPINQRLGSDIFIPEEASMEASTGERVLVEIIDYGSERKNPEGRVLEILGRLDEPGVDILSVAKAYGFEAEFPPEVLSEVAGIPSEVLSEEYEGRRDLRSLPTVTIDGEDAKDLDDAITLSKENGLFRLGVHIADVSHYVKEGTALDREALSRGTSVYLTDRVIPMLPKELSNGICSLNEGVPRLAFSCIMEIDEKGRVLGHELTKSVILVDRRMTYTAVNAILEGDENLTSEYEEFVPLFRRMKELSDLLREKRKKRGSIDFDFPESKILLDEKGRPVEIRPYERNAATMLIEDFMLLANETVAEDFYWQGQPFVYRTHEKPDSEKIRELALLISNFGYHLKMGQEEIHPKELQKLLAGIQDSPEEALISRLTLRSMKRASYQPECIGHFGLAARYYCHFTSPIRRYPDLQIHRIMGECLAGGMTDRRKEHYEEILPGVCSQCSSKERQADEAEREVEKMKKCQYMAGHIGQSYDGVVSGVTGWGMYVELPNTVEGMISLSALDGDYYEYDENRHRLVGVSTGKVYSLGQRLRVRVISVDTVGCTIDFLPEGEDEE</sequence>
<dbReference type="PANTHER" id="PTHR23355">
    <property type="entry name" value="RIBONUCLEASE"/>
    <property type="match status" value="1"/>
</dbReference>
<accession>A0AAP4BAW9</accession>
<reference evidence="10 11" key="1">
    <citation type="submission" date="2023-05" db="EMBL/GenBank/DDBJ databases">
        <title>[ruminococcus] sp. nov., isolated from a pig farm feces dump.</title>
        <authorList>
            <person name="Chang Y.-H."/>
        </authorList>
    </citation>
    <scope>NUCLEOTIDE SEQUENCE [LARGE SCALE GENOMIC DNA]</scope>
    <source>
        <strain evidence="10 11">YH-rum2234</strain>
    </source>
</reference>
<dbReference type="SUPFAM" id="SSF50249">
    <property type="entry name" value="Nucleic acid-binding proteins"/>
    <property type="match status" value="4"/>
</dbReference>
<dbReference type="InterPro" id="IPR003029">
    <property type="entry name" value="S1_domain"/>
</dbReference>
<feature type="domain" description="S1 motif" evidence="9">
    <location>
        <begin position="644"/>
        <end position="713"/>
    </location>
</feature>
<dbReference type="NCBIfam" id="TIGR02063">
    <property type="entry name" value="RNase_R"/>
    <property type="match status" value="1"/>
</dbReference>
<dbReference type="NCBIfam" id="TIGR00358">
    <property type="entry name" value="3_prime_RNase"/>
    <property type="match status" value="1"/>
</dbReference>
<evidence type="ECO:0000256" key="5">
    <source>
        <dbReference type="ARBA" id="ARBA00022801"/>
    </source>
</evidence>
<dbReference type="RefSeq" id="WP_283230925.1">
    <property type="nucleotide sequence ID" value="NZ_JASGBQ010000013.1"/>
</dbReference>
<dbReference type="InterPro" id="IPR013223">
    <property type="entry name" value="RNase_B_OB_dom"/>
</dbReference>
<keyword evidence="7 8" id="KW-0694">RNA-binding</keyword>
<organism evidence="10 11">
    <name type="scientific">Fusibacillus kribbianus</name>
    <dbReference type="NCBI Taxonomy" id="3044208"/>
    <lineage>
        <taxon>Bacteria</taxon>
        <taxon>Bacillati</taxon>
        <taxon>Bacillota</taxon>
        <taxon>Clostridia</taxon>
        <taxon>Lachnospirales</taxon>
        <taxon>Lachnospiraceae</taxon>
        <taxon>Fusibacillus</taxon>
    </lineage>
</organism>
<dbReference type="InterPro" id="IPR012340">
    <property type="entry name" value="NA-bd_OB-fold"/>
</dbReference>
<dbReference type="HAMAP" id="MF_01895">
    <property type="entry name" value="RNase_R"/>
    <property type="match status" value="1"/>
</dbReference>
<dbReference type="SMART" id="SM00316">
    <property type="entry name" value="S1"/>
    <property type="match status" value="1"/>
</dbReference>
<dbReference type="AlphaFoldDB" id="A0AAP4BAW9"/>
<dbReference type="InterPro" id="IPR004476">
    <property type="entry name" value="RNase_II/RNase_R"/>
</dbReference>
<dbReference type="GO" id="GO:0008859">
    <property type="term" value="F:exoribonuclease II activity"/>
    <property type="evidence" value="ECO:0007669"/>
    <property type="project" value="UniProtKB-UniRule"/>
</dbReference>
<dbReference type="Pfam" id="PF08206">
    <property type="entry name" value="OB_RNB"/>
    <property type="match status" value="1"/>
</dbReference>
<comment type="similarity">
    <text evidence="8">Belongs to the RNR ribonuclease family. RNase R subfamily.</text>
</comment>
<evidence type="ECO:0000256" key="6">
    <source>
        <dbReference type="ARBA" id="ARBA00022839"/>
    </source>
</evidence>
<dbReference type="GO" id="GO:0006402">
    <property type="term" value="P:mRNA catabolic process"/>
    <property type="evidence" value="ECO:0007669"/>
    <property type="project" value="TreeGrafter"/>
</dbReference>
<dbReference type="GO" id="GO:0003723">
    <property type="term" value="F:RNA binding"/>
    <property type="evidence" value="ECO:0007669"/>
    <property type="project" value="UniProtKB-UniRule"/>
</dbReference>
<dbReference type="CDD" id="cd04471">
    <property type="entry name" value="S1_RNase_R"/>
    <property type="match status" value="1"/>
</dbReference>
<comment type="catalytic activity">
    <reaction evidence="1 8">
        <text>Exonucleolytic cleavage in the 3'- to 5'-direction to yield nucleoside 5'-phosphates.</text>
        <dbReference type="EC" id="3.1.13.1"/>
    </reaction>
</comment>
<keyword evidence="3 8" id="KW-0963">Cytoplasm</keyword>
<keyword evidence="6 8" id="KW-0269">Exonuclease</keyword>
<dbReference type="InterPro" id="IPR011805">
    <property type="entry name" value="RNase_R"/>
</dbReference>
<dbReference type="SMART" id="SM00357">
    <property type="entry name" value="CSP"/>
    <property type="match status" value="2"/>
</dbReference>
<evidence type="ECO:0000313" key="11">
    <source>
        <dbReference type="Proteomes" id="UP001300383"/>
    </source>
</evidence>
<dbReference type="GO" id="GO:0005829">
    <property type="term" value="C:cytosol"/>
    <property type="evidence" value="ECO:0007669"/>
    <property type="project" value="TreeGrafter"/>
</dbReference>
<dbReference type="InterPro" id="IPR011129">
    <property type="entry name" value="CSD"/>
</dbReference>
<dbReference type="PROSITE" id="PS50126">
    <property type="entry name" value="S1"/>
    <property type="match status" value="1"/>
</dbReference>
<dbReference type="InterPro" id="IPR001900">
    <property type="entry name" value="RNase_II/R"/>
</dbReference>
<evidence type="ECO:0000256" key="7">
    <source>
        <dbReference type="ARBA" id="ARBA00022884"/>
    </source>
</evidence>
<proteinExistence type="inferred from homology"/>
<evidence type="ECO:0000256" key="2">
    <source>
        <dbReference type="ARBA" id="ARBA00004496"/>
    </source>
</evidence>
<evidence type="ECO:0000256" key="4">
    <source>
        <dbReference type="ARBA" id="ARBA00022722"/>
    </source>
</evidence>
<dbReference type="EC" id="3.1.13.1" evidence="8"/>
<name>A0AAP4BAW9_9FIRM</name>
<dbReference type="InterPro" id="IPR040476">
    <property type="entry name" value="CSD2"/>
</dbReference>
<dbReference type="Proteomes" id="UP001300383">
    <property type="component" value="Unassembled WGS sequence"/>
</dbReference>
<gene>
    <name evidence="8 10" type="primary">rnr</name>
    <name evidence="10" type="ORF">QJ036_08340</name>
</gene>
<evidence type="ECO:0000256" key="8">
    <source>
        <dbReference type="HAMAP-Rule" id="MF_01895"/>
    </source>
</evidence>
<comment type="subcellular location">
    <subcellularLocation>
        <location evidence="2 8">Cytoplasm</location>
    </subcellularLocation>
</comment>
<evidence type="ECO:0000256" key="1">
    <source>
        <dbReference type="ARBA" id="ARBA00001849"/>
    </source>
</evidence>
<keyword evidence="11" id="KW-1185">Reference proteome</keyword>
<dbReference type="Pfam" id="PF17876">
    <property type="entry name" value="CSD2"/>
    <property type="match status" value="1"/>
</dbReference>
<evidence type="ECO:0000313" key="10">
    <source>
        <dbReference type="EMBL" id="MDI9242477.1"/>
    </source>
</evidence>
<dbReference type="EMBL" id="JASGBQ010000013">
    <property type="protein sequence ID" value="MDI9242477.1"/>
    <property type="molecule type" value="Genomic_DNA"/>
</dbReference>
<dbReference type="Gene3D" id="2.40.50.140">
    <property type="entry name" value="Nucleic acid-binding proteins"/>
    <property type="match status" value="3"/>
</dbReference>
<keyword evidence="4 8" id="KW-0540">Nuclease</keyword>
<dbReference type="Pfam" id="PF00575">
    <property type="entry name" value="S1"/>
    <property type="match status" value="1"/>
</dbReference>